<reference evidence="20 21" key="1">
    <citation type="submission" date="2006-03" db="EMBL/GenBank/DDBJ databases">
        <authorList>
            <person name="Pinhassi J."/>
            <person name="Pedros-Alio C."/>
            <person name="Ferriera S."/>
            <person name="Johnson J."/>
            <person name="Kravitz S."/>
            <person name="Halpern A."/>
            <person name="Remington K."/>
            <person name="Beeson K."/>
            <person name="Tran B."/>
            <person name="Rogers Y.-H."/>
            <person name="Friedman R."/>
            <person name="Venter J.C."/>
        </authorList>
    </citation>
    <scope>NUCLEOTIDE SEQUENCE [LARGE SCALE GENOMIC DNA]</scope>
    <source>
        <strain evidence="20 21">RED65</strain>
    </source>
</reference>
<comment type="catalytic activity">
    <reaction evidence="18 19">
        <text>alpha-ribazole 5'-phosphate + adenosylcob(III)inamide-GDP = adenosylcob(III)alamin 5'-phosphate + GMP + H(+)</text>
        <dbReference type="Rhea" id="RHEA:23560"/>
        <dbReference type="ChEBI" id="CHEBI:15378"/>
        <dbReference type="ChEBI" id="CHEBI:57918"/>
        <dbReference type="ChEBI" id="CHEBI:58115"/>
        <dbReference type="ChEBI" id="CHEBI:60487"/>
        <dbReference type="ChEBI" id="CHEBI:60493"/>
        <dbReference type="EC" id="2.7.8.26"/>
    </reaction>
</comment>
<evidence type="ECO:0000256" key="8">
    <source>
        <dbReference type="ARBA" id="ARBA00022573"/>
    </source>
</evidence>
<comment type="function">
    <text evidence="14 19">Joins adenosylcobinamide-GDP and alpha-ribazole to generate adenosylcobalamin (Ado-cobalamin). Also synthesizes adenosylcobalamin 5'-phosphate from adenosylcobinamide-GDP and alpha-ribazole 5'-phosphate.</text>
</comment>
<evidence type="ECO:0000256" key="5">
    <source>
        <dbReference type="ARBA" id="ARBA00013200"/>
    </source>
</evidence>
<comment type="catalytic activity">
    <reaction evidence="17 19">
        <text>alpha-ribazole + adenosylcob(III)inamide-GDP = adenosylcob(III)alamin + GMP + H(+)</text>
        <dbReference type="Rhea" id="RHEA:16049"/>
        <dbReference type="ChEBI" id="CHEBI:10329"/>
        <dbReference type="ChEBI" id="CHEBI:15378"/>
        <dbReference type="ChEBI" id="CHEBI:18408"/>
        <dbReference type="ChEBI" id="CHEBI:58115"/>
        <dbReference type="ChEBI" id="CHEBI:60487"/>
        <dbReference type="EC" id="2.7.8.26"/>
    </reaction>
</comment>
<dbReference type="NCBIfam" id="TIGR00317">
    <property type="entry name" value="cobS"/>
    <property type="match status" value="1"/>
</dbReference>
<evidence type="ECO:0000256" key="2">
    <source>
        <dbReference type="ARBA" id="ARBA00004651"/>
    </source>
</evidence>
<feature type="transmembrane region" description="Helical" evidence="19">
    <location>
        <begin position="63"/>
        <end position="81"/>
    </location>
</feature>
<keyword evidence="21" id="KW-1185">Reference proteome</keyword>
<evidence type="ECO:0000256" key="14">
    <source>
        <dbReference type="ARBA" id="ARBA00025228"/>
    </source>
</evidence>
<dbReference type="EC" id="2.7.8.26" evidence="5 19"/>
<name>Q1MXH3_9GAMM</name>
<organism evidence="20 21">
    <name type="scientific">Bermanella marisrubri</name>
    <dbReference type="NCBI Taxonomy" id="207949"/>
    <lineage>
        <taxon>Bacteria</taxon>
        <taxon>Pseudomonadati</taxon>
        <taxon>Pseudomonadota</taxon>
        <taxon>Gammaproteobacteria</taxon>
        <taxon>Oceanospirillales</taxon>
        <taxon>Oceanospirillaceae</taxon>
        <taxon>Bermanella</taxon>
    </lineage>
</organism>
<feature type="transmembrane region" description="Helical" evidence="19">
    <location>
        <begin position="184"/>
        <end position="215"/>
    </location>
</feature>
<keyword evidence="13 19" id="KW-0472">Membrane</keyword>
<feature type="transmembrane region" description="Helical" evidence="19">
    <location>
        <begin position="111"/>
        <end position="129"/>
    </location>
</feature>
<dbReference type="Proteomes" id="UP000004263">
    <property type="component" value="Unassembled WGS sequence"/>
</dbReference>
<gene>
    <name evidence="19" type="primary">cobS</name>
    <name evidence="20" type="ORF">RED65_07894</name>
</gene>
<keyword evidence="9 19" id="KW-0808">Transferase</keyword>
<dbReference type="HAMAP" id="MF_00719">
    <property type="entry name" value="CobS"/>
    <property type="match status" value="1"/>
</dbReference>
<dbReference type="OrthoDB" id="9794626at2"/>
<comment type="cofactor">
    <cofactor evidence="1 19">
        <name>Mg(2+)</name>
        <dbReference type="ChEBI" id="CHEBI:18420"/>
    </cofactor>
</comment>
<dbReference type="NCBIfam" id="NF001277">
    <property type="entry name" value="PRK00235.1-3"/>
    <property type="match status" value="1"/>
</dbReference>
<evidence type="ECO:0000256" key="11">
    <source>
        <dbReference type="ARBA" id="ARBA00022842"/>
    </source>
</evidence>
<dbReference type="GO" id="GO:0005886">
    <property type="term" value="C:plasma membrane"/>
    <property type="evidence" value="ECO:0007669"/>
    <property type="project" value="UniProtKB-SubCell"/>
</dbReference>
<dbReference type="GO" id="GO:0009236">
    <property type="term" value="P:cobalamin biosynthetic process"/>
    <property type="evidence" value="ECO:0007669"/>
    <property type="project" value="UniProtKB-UniRule"/>
</dbReference>
<evidence type="ECO:0000256" key="12">
    <source>
        <dbReference type="ARBA" id="ARBA00022989"/>
    </source>
</evidence>
<evidence type="ECO:0000256" key="7">
    <source>
        <dbReference type="ARBA" id="ARBA00022475"/>
    </source>
</evidence>
<dbReference type="Pfam" id="PF02654">
    <property type="entry name" value="CobS"/>
    <property type="match status" value="1"/>
</dbReference>
<dbReference type="UniPathway" id="UPA00148">
    <property type="reaction ID" value="UER00238"/>
</dbReference>
<dbReference type="RefSeq" id="WP_007018975.1">
    <property type="nucleotide sequence ID" value="NZ_CH724119.1"/>
</dbReference>
<evidence type="ECO:0000313" key="20">
    <source>
        <dbReference type="EMBL" id="EAT10671.1"/>
    </source>
</evidence>
<evidence type="ECO:0000256" key="10">
    <source>
        <dbReference type="ARBA" id="ARBA00022692"/>
    </source>
</evidence>
<evidence type="ECO:0000256" key="13">
    <source>
        <dbReference type="ARBA" id="ARBA00023136"/>
    </source>
</evidence>
<evidence type="ECO:0000313" key="21">
    <source>
        <dbReference type="Proteomes" id="UP000004263"/>
    </source>
</evidence>
<evidence type="ECO:0000256" key="6">
    <source>
        <dbReference type="ARBA" id="ARBA00015850"/>
    </source>
</evidence>
<comment type="caution">
    <text evidence="20">The sequence shown here is derived from an EMBL/GenBank/DDBJ whole genome shotgun (WGS) entry which is preliminary data.</text>
</comment>
<feature type="transmembrane region" description="Helical" evidence="19">
    <location>
        <begin position="138"/>
        <end position="164"/>
    </location>
</feature>
<evidence type="ECO:0000256" key="3">
    <source>
        <dbReference type="ARBA" id="ARBA00004663"/>
    </source>
</evidence>
<sequence>MLFTLLERAFNGLAFYTRLPCPSWVQYGNEQLNRASAFFPLIGTLLGCLVFGSFYLSHQIFNVHISLLVAIIASILLTGAFHEDGFADLCDGFGGGWHKDDVLRIMKDSRLGTYGVIGLISILSLKWLALTSLPISQLFVALVIGYTLSRAFAISLIMILPYVQDDQASKAKPIAQQWHIRDMLFAWGSTLLVCSLLNWQLTLIMVTLGGVHLLWIRQWFKHRLGGYTGDALGAAQQIFEVSFYLAMSAFFAA</sequence>
<comment type="subcellular location">
    <subcellularLocation>
        <location evidence="2 19">Cell membrane</location>
        <topology evidence="2 19">Multi-pass membrane protein</topology>
    </subcellularLocation>
</comment>
<evidence type="ECO:0000256" key="15">
    <source>
        <dbReference type="ARBA" id="ARBA00032605"/>
    </source>
</evidence>
<keyword evidence="10 19" id="KW-0812">Transmembrane</keyword>
<dbReference type="AlphaFoldDB" id="Q1MXH3"/>
<dbReference type="PANTHER" id="PTHR34148">
    <property type="entry name" value="ADENOSYLCOBINAMIDE-GDP RIBAZOLETRANSFERASE"/>
    <property type="match status" value="1"/>
</dbReference>
<dbReference type="STRING" id="207949.RED65_07894"/>
<accession>Q1MXH3</accession>
<dbReference type="InterPro" id="IPR003805">
    <property type="entry name" value="CobS"/>
</dbReference>
<proteinExistence type="inferred from homology"/>
<keyword evidence="7 19" id="KW-1003">Cell membrane</keyword>
<keyword evidence="12 19" id="KW-1133">Transmembrane helix</keyword>
<keyword evidence="8 19" id="KW-0169">Cobalamin biosynthesis</keyword>
<evidence type="ECO:0000256" key="19">
    <source>
        <dbReference type="HAMAP-Rule" id="MF_00719"/>
    </source>
</evidence>
<dbReference type="GO" id="GO:0008818">
    <property type="term" value="F:cobalamin 5'-phosphate synthase activity"/>
    <property type="evidence" value="ECO:0007669"/>
    <property type="project" value="UniProtKB-UniRule"/>
</dbReference>
<evidence type="ECO:0000256" key="18">
    <source>
        <dbReference type="ARBA" id="ARBA00049504"/>
    </source>
</evidence>
<comment type="similarity">
    <text evidence="4 19">Belongs to the CobS family.</text>
</comment>
<evidence type="ECO:0000256" key="17">
    <source>
        <dbReference type="ARBA" id="ARBA00048623"/>
    </source>
</evidence>
<feature type="transmembrane region" description="Helical" evidence="19">
    <location>
        <begin position="37"/>
        <end position="56"/>
    </location>
</feature>
<evidence type="ECO:0000256" key="1">
    <source>
        <dbReference type="ARBA" id="ARBA00001946"/>
    </source>
</evidence>
<protein>
    <recommendedName>
        <fullName evidence="6 19">Adenosylcobinamide-GDP ribazoletransferase</fullName>
        <ecNumber evidence="5 19">2.7.8.26</ecNumber>
    </recommendedName>
    <alternativeName>
        <fullName evidence="16 19">Cobalamin synthase</fullName>
    </alternativeName>
    <alternativeName>
        <fullName evidence="15 19">Cobalamin-5'-phosphate synthase</fullName>
    </alternativeName>
</protein>
<dbReference type="EMBL" id="AAQH01000044">
    <property type="protein sequence ID" value="EAT10671.1"/>
    <property type="molecule type" value="Genomic_DNA"/>
</dbReference>
<dbReference type="GO" id="GO:0051073">
    <property type="term" value="F:adenosylcobinamide-GDP ribazoletransferase activity"/>
    <property type="evidence" value="ECO:0007669"/>
    <property type="project" value="UniProtKB-UniRule"/>
</dbReference>
<dbReference type="PANTHER" id="PTHR34148:SF1">
    <property type="entry name" value="ADENOSYLCOBINAMIDE-GDP RIBAZOLETRANSFERASE"/>
    <property type="match status" value="1"/>
</dbReference>
<evidence type="ECO:0000256" key="4">
    <source>
        <dbReference type="ARBA" id="ARBA00010561"/>
    </source>
</evidence>
<keyword evidence="11 19" id="KW-0460">Magnesium</keyword>
<evidence type="ECO:0000256" key="9">
    <source>
        <dbReference type="ARBA" id="ARBA00022679"/>
    </source>
</evidence>
<dbReference type="HOGENOM" id="CLU_057426_1_1_6"/>
<evidence type="ECO:0000256" key="16">
    <source>
        <dbReference type="ARBA" id="ARBA00032853"/>
    </source>
</evidence>
<comment type="pathway">
    <text evidence="3 19">Cofactor biosynthesis; adenosylcobalamin biosynthesis; adenosylcobalamin from cob(II)yrinate a,c-diamide: step 7/7.</text>
</comment>